<dbReference type="AlphaFoldDB" id="A0A2S9XWR5"/>
<name>A0A2S9XWR5_9BACT</name>
<proteinExistence type="predicted"/>
<dbReference type="GO" id="GO:0016829">
    <property type="term" value="F:lyase activity"/>
    <property type="evidence" value="ECO:0007669"/>
    <property type="project" value="UniProtKB-KW"/>
</dbReference>
<dbReference type="Gene3D" id="2.120.10.30">
    <property type="entry name" value="TolB, C-terminal domain"/>
    <property type="match status" value="1"/>
</dbReference>
<dbReference type="PANTHER" id="PTHR47572">
    <property type="entry name" value="LIPOPROTEIN-RELATED"/>
    <property type="match status" value="1"/>
</dbReference>
<sequence length="340" mass="35511">MHYLNDLAFRGVAGFTAWDSGPMKYAIASLVLLVSTPVLAAQVQVVESYDAAVGELPEGVAVAPNGDIYVTLAGTGEIRRIDRKTKVGSTHAWINPGGGFLLGMAFDGDELYAALASFDPATSGIWHVDDDGTTVRVVAFGGDQFPNDLTFDEDGNMYVTESISGSVYKVDAGSNVPQLWVQDQLLVGDVEASPVPFPIGVNGIAYDEETGTVLVANSQVPALIEIEDNCGQAGVLSVIAAGEHLRGADGIAIDKRGDVMLVSNFHSSVLRIDRDSGAATTIADASDGLMFPSTAAFGQYGPDKKSLFVVNFGFGAGPDAPVSLLKIEVGQKSSKHPAGN</sequence>
<evidence type="ECO:0000313" key="1">
    <source>
        <dbReference type="EMBL" id="PRP97318.1"/>
    </source>
</evidence>
<dbReference type="SUPFAM" id="SSF63829">
    <property type="entry name" value="Calcium-dependent phosphotriesterase"/>
    <property type="match status" value="1"/>
</dbReference>
<protein>
    <submittedName>
        <fullName evidence="1">Virginiamycin B lyase</fullName>
        <ecNumber evidence="1">4.2.99.-</ecNumber>
    </submittedName>
</protein>
<comment type="caution">
    <text evidence="1">The sequence shown here is derived from an EMBL/GenBank/DDBJ whole genome shotgun (WGS) entry which is preliminary data.</text>
</comment>
<dbReference type="InterPro" id="IPR051262">
    <property type="entry name" value="SMP-30/CGR1_Lactonase"/>
</dbReference>
<dbReference type="EMBL" id="PVNL01000130">
    <property type="protein sequence ID" value="PRP97318.1"/>
    <property type="molecule type" value="Genomic_DNA"/>
</dbReference>
<reference evidence="1 2" key="1">
    <citation type="submission" date="2018-03" db="EMBL/GenBank/DDBJ databases">
        <title>Draft Genome Sequences of the Obligatory Marine Myxobacteria Enhygromyxa salina SWB007.</title>
        <authorList>
            <person name="Poehlein A."/>
            <person name="Moghaddam J.A."/>
            <person name="Harms H."/>
            <person name="Alanjari M."/>
            <person name="Koenig G.M."/>
            <person name="Daniel R."/>
            <person name="Schaeberle T.F."/>
        </authorList>
    </citation>
    <scope>NUCLEOTIDE SEQUENCE [LARGE SCALE GENOMIC DNA]</scope>
    <source>
        <strain evidence="1 2">SWB007</strain>
    </source>
</reference>
<dbReference type="PANTHER" id="PTHR47572:SF4">
    <property type="entry name" value="LACTONASE DRP35"/>
    <property type="match status" value="1"/>
</dbReference>
<gene>
    <name evidence="1" type="primary">vgb_6</name>
    <name evidence="1" type="ORF">ENSA7_66680</name>
</gene>
<organism evidence="1 2">
    <name type="scientific">Enhygromyxa salina</name>
    <dbReference type="NCBI Taxonomy" id="215803"/>
    <lineage>
        <taxon>Bacteria</taxon>
        <taxon>Pseudomonadati</taxon>
        <taxon>Myxococcota</taxon>
        <taxon>Polyangia</taxon>
        <taxon>Nannocystales</taxon>
        <taxon>Nannocystaceae</taxon>
        <taxon>Enhygromyxa</taxon>
    </lineage>
</organism>
<dbReference type="Proteomes" id="UP000238823">
    <property type="component" value="Unassembled WGS sequence"/>
</dbReference>
<dbReference type="EC" id="4.2.99.-" evidence="1"/>
<dbReference type="InterPro" id="IPR011042">
    <property type="entry name" value="6-blade_b-propeller_TolB-like"/>
</dbReference>
<keyword evidence="1" id="KW-0456">Lyase</keyword>
<accession>A0A2S9XWR5</accession>
<evidence type="ECO:0000313" key="2">
    <source>
        <dbReference type="Proteomes" id="UP000238823"/>
    </source>
</evidence>